<dbReference type="Pfam" id="PF00535">
    <property type="entry name" value="Glycos_transf_2"/>
    <property type="match status" value="1"/>
</dbReference>
<feature type="domain" description="Glycosyltransferase 2-like" evidence="1">
    <location>
        <begin position="8"/>
        <end position="174"/>
    </location>
</feature>
<dbReference type="SUPFAM" id="SSF53448">
    <property type="entry name" value="Nucleotide-diphospho-sugar transferases"/>
    <property type="match status" value="1"/>
</dbReference>
<evidence type="ECO:0000259" key="1">
    <source>
        <dbReference type="Pfam" id="PF00535"/>
    </source>
</evidence>
<protein>
    <recommendedName>
        <fullName evidence="1">Glycosyltransferase 2-like domain-containing protein</fullName>
    </recommendedName>
</protein>
<dbReference type="PANTHER" id="PTHR22916:SF3">
    <property type="entry name" value="UDP-GLCNAC:BETAGAL BETA-1,3-N-ACETYLGLUCOSAMINYLTRANSFERASE-LIKE PROTEIN 1"/>
    <property type="match status" value="1"/>
</dbReference>
<name>A0A0F9V3J0_9ZZZZ</name>
<dbReference type="InterPro" id="IPR001173">
    <property type="entry name" value="Glyco_trans_2-like"/>
</dbReference>
<reference evidence="2" key="1">
    <citation type="journal article" date="2015" name="Nature">
        <title>Complex archaea that bridge the gap between prokaryotes and eukaryotes.</title>
        <authorList>
            <person name="Spang A."/>
            <person name="Saw J.H."/>
            <person name="Jorgensen S.L."/>
            <person name="Zaremba-Niedzwiedzka K."/>
            <person name="Martijn J."/>
            <person name="Lind A.E."/>
            <person name="van Eijk R."/>
            <person name="Schleper C."/>
            <person name="Guy L."/>
            <person name="Ettema T.J."/>
        </authorList>
    </citation>
    <scope>NUCLEOTIDE SEQUENCE</scope>
</reference>
<dbReference type="AlphaFoldDB" id="A0A0F9V3J0"/>
<sequence>MNQPHVHILMGTKNAGAFLSDQLASIRRQNHRDWSLWISDDSSIDSTWEGLLDFRSNTPEYDIRLLKGPNVGVAANYFYLLAQRELAGQWVAFCDQDDVWLPHKISRGVKLLKDRENSHVYSSRSFYVDAKLSGIGVSPEPMRPCHFGNSIVQNCLRGNTIICPPGVTDYLRSILYTTANAEIPFHDWWMYQALTGAGFSVIHDRKPSILYRQHNANVMGAPVSHLKHRLVHIAKGEFANWVDSNASAMLRLSSVLDAPARGKLLRFLDWRMTCNTRRRPTLNSMGIYRQTYVGDIALNLFARCGCL</sequence>
<dbReference type="PANTHER" id="PTHR22916">
    <property type="entry name" value="GLYCOSYLTRANSFERASE"/>
    <property type="match status" value="1"/>
</dbReference>
<accession>A0A0F9V3J0</accession>
<dbReference type="EMBL" id="LAZR01000458">
    <property type="protein sequence ID" value="KKN68091.1"/>
    <property type="molecule type" value="Genomic_DNA"/>
</dbReference>
<comment type="caution">
    <text evidence="2">The sequence shown here is derived from an EMBL/GenBank/DDBJ whole genome shotgun (WGS) entry which is preliminary data.</text>
</comment>
<organism evidence="2">
    <name type="scientific">marine sediment metagenome</name>
    <dbReference type="NCBI Taxonomy" id="412755"/>
    <lineage>
        <taxon>unclassified sequences</taxon>
        <taxon>metagenomes</taxon>
        <taxon>ecological metagenomes</taxon>
    </lineage>
</organism>
<gene>
    <name evidence="2" type="ORF">LCGC14_0454630</name>
</gene>
<evidence type="ECO:0000313" key="2">
    <source>
        <dbReference type="EMBL" id="KKN68091.1"/>
    </source>
</evidence>
<dbReference type="GO" id="GO:0016758">
    <property type="term" value="F:hexosyltransferase activity"/>
    <property type="evidence" value="ECO:0007669"/>
    <property type="project" value="UniProtKB-ARBA"/>
</dbReference>
<dbReference type="Gene3D" id="3.90.550.10">
    <property type="entry name" value="Spore Coat Polysaccharide Biosynthesis Protein SpsA, Chain A"/>
    <property type="match status" value="1"/>
</dbReference>
<proteinExistence type="predicted"/>
<dbReference type="InterPro" id="IPR029044">
    <property type="entry name" value="Nucleotide-diphossugar_trans"/>
</dbReference>